<keyword evidence="6 9" id="KW-0472">Membrane</keyword>
<evidence type="ECO:0000256" key="6">
    <source>
        <dbReference type="ARBA" id="ARBA00023136"/>
    </source>
</evidence>
<dbReference type="PRINTS" id="PR01700">
    <property type="entry name" value="CD34ANTIGEN"/>
</dbReference>
<gene>
    <name evidence="12" type="primary">Cd34</name>
</gene>
<dbReference type="CTD" id="947"/>
<feature type="transmembrane region" description="Helical" evidence="9">
    <location>
        <begin position="300"/>
        <end position="321"/>
    </location>
</feature>
<feature type="region of interest" description="Disordered" evidence="8">
    <location>
        <begin position="62"/>
        <end position="90"/>
    </location>
</feature>
<feature type="compositionally biased region" description="Polar residues" evidence="8">
    <location>
        <begin position="366"/>
        <end position="383"/>
    </location>
</feature>
<evidence type="ECO:0000256" key="10">
    <source>
        <dbReference type="SAM" id="SignalP"/>
    </source>
</evidence>
<dbReference type="GeneID" id="105986369"/>
<dbReference type="PANTHER" id="PTHR16677:SF1">
    <property type="entry name" value="HEMATOPOIETIC PROGENITOR CELL ANTIGEN CD34"/>
    <property type="match status" value="1"/>
</dbReference>
<evidence type="ECO:0000256" key="3">
    <source>
        <dbReference type="ARBA" id="ARBA00022729"/>
    </source>
</evidence>
<feature type="compositionally biased region" description="Polar residues" evidence="8">
    <location>
        <begin position="77"/>
        <end position="90"/>
    </location>
</feature>
<evidence type="ECO:0000256" key="1">
    <source>
        <dbReference type="ARBA" id="ARBA00004479"/>
    </source>
</evidence>
<dbReference type="OrthoDB" id="8945512at2759"/>
<name>A0A1S3F8X1_DIPOR</name>
<keyword evidence="7" id="KW-0325">Glycoprotein</keyword>
<dbReference type="Proteomes" id="UP000081671">
    <property type="component" value="Unplaced"/>
</dbReference>
<proteinExistence type="predicted"/>
<protein>
    <submittedName>
        <fullName evidence="12">Hematopoietic progenitor cell antigen CD34 isoform X1</fullName>
    </submittedName>
</protein>
<dbReference type="GO" id="GO:0005886">
    <property type="term" value="C:plasma membrane"/>
    <property type="evidence" value="ECO:0007669"/>
    <property type="project" value="UniProtKB-ARBA"/>
</dbReference>
<sequence length="394" mass="41540">MLVGRGARAGPGMLRGWTALCLLSLLPSGFAEQGNLTTGTMESTTQETVSTVSITVSTESTIEPSTLGNATPHHPVSQDSNETTTATSGTPVFWPVSENPVNFTSTSATPPAHANTNSSVKSHISVTFPMTTTPASMSTSEMTLKPSFPPVNVSDHSPSSTSPVMTSPSELHTPSFPTPASVKGEIKCSGIREVRLTQGICLELNETSSCEEFKKDKGKDLIQILCGKEEAGAGAGVCSLLLAQSEVKPHCLLLVLANRTELSGKLQLMEKNKSNLKKLGIQEFMEQDIGSHQSYSRKTLIALVTSGILLAVLGAIGYFLMNRRSWSPAGERLGEDPYYTENGGGQGYSSGPGTSPEAQGKASVNRGAQENGTGQATSRNGHSSRQHVVADTEL</sequence>
<keyword evidence="11" id="KW-1185">Reference proteome</keyword>
<feature type="chain" id="PRO_5010335402" evidence="10">
    <location>
        <begin position="32"/>
        <end position="394"/>
    </location>
</feature>
<dbReference type="FunCoup" id="A0A1S3F8X1">
    <property type="interactions" value="361"/>
</dbReference>
<evidence type="ECO:0000256" key="7">
    <source>
        <dbReference type="ARBA" id="ARBA00023180"/>
    </source>
</evidence>
<dbReference type="RefSeq" id="XP_012872715.1">
    <property type="nucleotide sequence ID" value="XM_013017261.1"/>
</dbReference>
<feature type="signal peptide" evidence="10">
    <location>
        <begin position="1"/>
        <end position="31"/>
    </location>
</feature>
<accession>A0A1S3F8X1</accession>
<reference evidence="12" key="1">
    <citation type="submission" date="2025-08" db="UniProtKB">
        <authorList>
            <consortium name="RefSeq"/>
        </authorList>
    </citation>
    <scope>IDENTIFICATION</scope>
    <source>
        <tissue evidence="12">Kidney</tissue>
    </source>
</reference>
<keyword evidence="5 9" id="KW-1133">Transmembrane helix</keyword>
<feature type="compositionally biased region" description="Low complexity" evidence="8">
    <location>
        <begin position="157"/>
        <end position="169"/>
    </location>
</feature>
<evidence type="ECO:0000256" key="9">
    <source>
        <dbReference type="SAM" id="Phobius"/>
    </source>
</evidence>
<evidence type="ECO:0000313" key="11">
    <source>
        <dbReference type="Proteomes" id="UP000081671"/>
    </source>
</evidence>
<evidence type="ECO:0000256" key="4">
    <source>
        <dbReference type="ARBA" id="ARBA00022889"/>
    </source>
</evidence>
<evidence type="ECO:0000256" key="5">
    <source>
        <dbReference type="ARBA" id="ARBA00022989"/>
    </source>
</evidence>
<dbReference type="InterPro" id="IPR013836">
    <property type="entry name" value="CD34/Podocalyxin"/>
</dbReference>
<evidence type="ECO:0000256" key="8">
    <source>
        <dbReference type="SAM" id="MobiDB-lite"/>
    </source>
</evidence>
<organism evidence="11 12">
    <name type="scientific">Dipodomys ordii</name>
    <name type="common">Ord's kangaroo rat</name>
    <dbReference type="NCBI Taxonomy" id="10020"/>
    <lineage>
        <taxon>Eukaryota</taxon>
        <taxon>Metazoa</taxon>
        <taxon>Chordata</taxon>
        <taxon>Craniata</taxon>
        <taxon>Vertebrata</taxon>
        <taxon>Euteleostomi</taxon>
        <taxon>Mammalia</taxon>
        <taxon>Eutheria</taxon>
        <taxon>Euarchontoglires</taxon>
        <taxon>Glires</taxon>
        <taxon>Rodentia</taxon>
        <taxon>Castorimorpha</taxon>
        <taxon>Heteromyidae</taxon>
        <taxon>Dipodomyinae</taxon>
        <taxon>Dipodomys</taxon>
    </lineage>
</organism>
<feature type="region of interest" description="Disordered" evidence="8">
    <location>
        <begin position="151"/>
        <end position="179"/>
    </location>
</feature>
<dbReference type="GO" id="GO:0007160">
    <property type="term" value="P:cell-matrix adhesion"/>
    <property type="evidence" value="ECO:0007669"/>
    <property type="project" value="TreeGrafter"/>
</dbReference>
<dbReference type="KEGG" id="dord:105986369"/>
<keyword evidence="3 10" id="KW-0732">Signal</keyword>
<dbReference type="Pfam" id="PF06365">
    <property type="entry name" value="CD34_antigen"/>
    <property type="match status" value="1"/>
</dbReference>
<dbReference type="InParanoid" id="A0A1S3F8X1"/>
<evidence type="ECO:0000256" key="2">
    <source>
        <dbReference type="ARBA" id="ARBA00022692"/>
    </source>
</evidence>
<evidence type="ECO:0000313" key="12">
    <source>
        <dbReference type="RefSeq" id="XP_012872715.1"/>
    </source>
</evidence>
<dbReference type="AlphaFoldDB" id="A0A1S3F8X1"/>
<keyword evidence="4" id="KW-0130">Cell adhesion</keyword>
<dbReference type="InterPro" id="IPR008083">
    <property type="entry name" value="CD34"/>
</dbReference>
<feature type="region of interest" description="Disordered" evidence="8">
    <location>
        <begin position="337"/>
        <end position="394"/>
    </location>
</feature>
<comment type="subcellular location">
    <subcellularLocation>
        <location evidence="1">Membrane</location>
        <topology evidence="1">Single-pass type I membrane protein</topology>
    </subcellularLocation>
</comment>
<dbReference type="PANTHER" id="PTHR16677">
    <property type="entry name" value="HEMATOPOIETIC PROGENITOR CELL ANTIGEN CD34"/>
    <property type="match status" value="1"/>
</dbReference>
<keyword evidence="2 9" id="KW-0812">Transmembrane</keyword>